<dbReference type="InterPro" id="IPR010982">
    <property type="entry name" value="Lambda_DNA-bd_dom_sf"/>
</dbReference>
<evidence type="ECO:0000313" key="4">
    <source>
        <dbReference type="Proteomes" id="UP000198362"/>
    </source>
</evidence>
<evidence type="ECO:0000256" key="1">
    <source>
        <dbReference type="SAM" id="MobiDB-lite"/>
    </source>
</evidence>
<accession>A0A239MP46</accession>
<dbReference type="SMART" id="SM00530">
    <property type="entry name" value="HTH_XRE"/>
    <property type="match status" value="1"/>
</dbReference>
<dbReference type="EMBL" id="FZPH01000006">
    <property type="protein sequence ID" value="SNT44491.1"/>
    <property type="molecule type" value="Genomic_DNA"/>
</dbReference>
<dbReference type="Pfam" id="PF01381">
    <property type="entry name" value="HTH_3"/>
    <property type="match status" value="1"/>
</dbReference>
<reference evidence="3 4" key="1">
    <citation type="submission" date="2017-06" db="EMBL/GenBank/DDBJ databases">
        <authorList>
            <person name="Kim H.J."/>
            <person name="Triplett B.A."/>
        </authorList>
    </citation>
    <scope>NUCLEOTIDE SEQUENCE [LARGE SCALE GENOMIC DNA]</scope>
    <source>
        <strain evidence="3 4">CGMCC 4.5593</strain>
    </source>
</reference>
<name>A0A239MP46_9ACTN</name>
<dbReference type="AlphaFoldDB" id="A0A239MP46"/>
<dbReference type="InterPro" id="IPR001387">
    <property type="entry name" value="Cro/C1-type_HTH"/>
</dbReference>
<feature type="region of interest" description="Disordered" evidence="1">
    <location>
        <begin position="232"/>
        <end position="255"/>
    </location>
</feature>
<keyword evidence="4" id="KW-1185">Reference proteome</keyword>
<dbReference type="RefSeq" id="WP_218824575.1">
    <property type="nucleotide sequence ID" value="NZ_FZPH01000006.1"/>
</dbReference>
<dbReference type="Proteomes" id="UP000198362">
    <property type="component" value="Unassembled WGS sequence"/>
</dbReference>
<dbReference type="Gene3D" id="1.10.260.40">
    <property type="entry name" value="lambda repressor-like DNA-binding domains"/>
    <property type="match status" value="1"/>
</dbReference>
<sequence length="358" mass="39040">MAGDSNAMQTLAARLRALRAGERQQRVTQHQLARALGVSVPLISSWERAEAAPPVERIAAYAHFFATPRSVQDGQSALRDDLSAEELGRRQALKEELTALRAAAVGVPGVAQVPAALDNYPPAAGPWGFADGTPVTIVCGELPAGRRADAAYSDPDSPDYVDLYRFADVDSLVELHGYVRAANPRSEVGFTTASLVTRDHLTTHLVLLGGVDFNDVITPVLDSLGVPVRQHSRLTDDPDDEGAFEVRTTSTEEHRPALTADRGHRVLVEDVAHFCRGPNPYNVLRTVTVCNGMFGRGVYGAVRALTDARFRDRNAVYVRNRFAQAQTYSILARVKVVNGEVITPDWTLPDTILHEWSK</sequence>
<protein>
    <submittedName>
        <fullName evidence="3">Transcriptional regulator, contains XRE-family HTH domain</fullName>
    </submittedName>
</protein>
<organism evidence="3 4">
    <name type="scientific">Asanoa hainanensis</name>
    <dbReference type="NCBI Taxonomy" id="560556"/>
    <lineage>
        <taxon>Bacteria</taxon>
        <taxon>Bacillati</taxon>
        <taxon>Actinomycetota</taxon>
        <taxon>Actinomycetes</taxon>
        <taxon>Micromonosporales</taxon>
        <taxon>Micromonosporaceae</taxon>
        <taxon>Asanoa</taxon>
    </lineage>
</organism>
<gene>
    <name evidence="3" type="ORF">SAMN05421812_106117</name>
</gene>
<dbReference type="GO" id="GO:0003677">
    <property type="term" value="F:DNA binding"/>
    <property type="evidence" value="ECO:0007669"/>
    <property type="project" value="InterPro"/>
</dbReference>
<dbReference type="SUPFAM" id="SSF47413">
    <property type="entry name" value="lambda repressor-like DNA-binding domains"/>
    <property type="match status" value="1"/>
</dbReference>
<proteinExistence type="predicted"/>
<dbReference type="PROSITE" id="PS50943">
    <property type="entry name" value="HTH_CROC1"/>
    <property type="match status" value="1"/>
</dbReference>
<evidence type="ECO:0000313" key="3">
    <source>
        <dbReference type="EMBL" id="SNT44491.1"/>
    </source>
</evidence>
<dbReference type="CDD" id="cd00093">
    <property type="entry name" value="HTH_XRE"/>
    <property type="match status" value="1"/>
</dbReference>
<feature type="domain" description="HTH cro/C1-type" evidence="2">
    <location>
        <begin position="18"/>
        <end position="72"/>
    </location>
</feature>
<evidence type="ECO:0000259" key="2">
    <source>
        <dbReference type="PROSITE" id="PS50943"/>
    </source>
</evidence>